<dbReference type="CDD" id="cd03364">
    <property type="entry name" value="TOPRIM_DnaG_primases"/>
    <property type="match status" value="1"/>
</dbReference>
<dbReference type="SUPFAM" id="SSF52540">
    <property type="entry name" value="P-loop containing nucleoside triphosphate hydrolases"/>
    <property type="match status" value="1"/>
</dbReference>
<reference evidence="2 3" key="1">
    <citation type="submission" date="2020-04" db="EMBL/GenBank/DDBJ databases">
        <title>Genome sequencing of novel species.</title>
        <authorList>
            <person name="Heo J."/>
            <person name="Kim S.-J."/>
            <person name="Kim J.-S."/>
            <person name="Hong S.-B."/>
            <person name="Kwon S.-W."/>
        </authorList>
    </citation>
    <scope>NUCLEOTIDE SEQUENCE [LARGE SCALE GENOMIC DNA]</scope>
    <source>
        <strain evidence="2 3">CJU-R4</strain>
    </source>
</reference>
<evidence type="ECO:0000259" key="1">
    <source>
        <dbReference type="SMART" id="SM00493"/>
    </source>
</evidence>
<evidence type="ECO:0000313" key="2">
    <source>
        <dbReference type="EMBL" id="QJD79521.1"/>
    </source>
</evidence>
<dbReference type="KEGG" id="srho:HH216_14715"/>
<dbReference type="InterPro" id="IPR006171">
    <property type="entry name" value="TOPRIM_dom"/>
</dbReference>
<feature type="domain" description="Toprim" evidence="1">
    <location>
        <begin position="174"/>
        <end position="247"/>
    </location>
</feature>
<name>A0A7L5DPX0_9BACT</name>
<dbReference type="PANTHER" id="PTHR30313:SF2">
    <property type="entry name" value="DNA PRIMASE"/>
    <property type="match status" value="1"/>
</dbReference>
<evidence type="ECO:0000313" key="3">
    <source>
        <dbReference type="Proteomes" id="UP000501128"/>
    </source>
</evidence>
<accession>A0A7L5DPX0</accession>
<dbReference type="SMART" id="SM00493">
    <property type="entry name" value="TOPRIM"/>
    <property type="match status" value="1"/>
</dbReference>
<dbReference type="InterPro" id="IPR034151">
    <property type="entry name" value="TOPRIM_DnaG_bac"/>
</dbReference>
<dbReference type="InterPro" id="IPR037068">
    <property type="entry name" value="DNA_primase_core_N_sf"/>
</dbReference>
<dbReference type="SUPFAM" id="SSF56731">
    <property type="entry name" value="DNA primase core"/>
    <property type="match status" value="1"/>
</dbReference>
<keyword evidence="3" id="KW-1185">Reference proteome</keyword>
<dbReference type="EMBL" id="CP051677">
    <property type="protein sequence ID" value="QJD79521.1"/>
    <property type="molecule type" value="Genomic_DNA"/>
</dbReference>
<organism evidence="2 3">
    <name type="scientific">Spirosoma rhododendri</name>
    <dbReference type="NCBI Taxonomy" id="2728024"/>
    <lineage>
        <taxon>Bacteria</taxon>
        <taxon>Pseudomonadati</taxon>
        <taxon>Bacteroidota</taxon>
        <taxon>Cytophagia</taxon>
        <taxon>Cytophagales</taxon>
        <taxon>Cytophagaceae</taxon>
        <taxon>Spirosoma</taxon>
    </lineage>
</organism>
<sequence length="1130" mass="128542">MTLITDPKADSTESNYETFTDLYSLNDRIADKYHRYLTEEILPDGLHPVSQYLAGRGYGREQIDYWQIGFAPDQWQFVADSVIKLDAFDLAVDLGVCRSKDGSRYDFFRNRLMIPIRDEKNHMLGFTARSIGQQTTPSGEKLPKYINTPETVIFRKEEILFGLNKARKEIERSKMAVLTEGQTDVIALHRAGITNAIGKQGSALTEKQIAKLASLCESVTLVYDIDTNGTGQKAQARDTEVLLKAGLRVKIFYLPQPEQAEGEGPVKVDADSWVQSLLLSDEPADGPAWCIKLRGKLDLKAQLKRDSKDGLMELAASLLDQEDMDDVIIGQRQIITMLSRLDDSVADAYVTRIAKELAWKKSVISKLLATAKKKGDKKAGKDDDDDDDFPEWVDRKEFFQWQFAERCDAQQPHKTGYYFSGVKGISTNPLTNFIAKPLFLIKQQGAVRRLVQLDNGYRKVYAEFDAKVLTGVTQFEQELSNLGYFTIDEDFDKKHLKRIMNKILANTPEVYPVNTLGWQPEGFFAFSNAVFNGHLENYNEHGVVVVNEKHFFSPAMSPISANYRQEEDGYKHDRYLTFRPSTVTFNQWGKQMRRVYGDRAMVGVTFVIATLFKDIVKKLAKIPLIYCYGPKDSGKSTYAESLLYVFFSGKDSNGDLMKPMNLGAEPTLAAFWTALARFRNCPFVFNEFDSTRVAPFVATAFKAAWDNEGRSRQSRDNKYQTEEQSVNCAPIIVGQYLATGDDGAVLSRSLIFEFKSRKDTPFTPAEKNDYGQLRQWEQAGLNGLLSELLPLRETMESRFGESIRAVRSELAERLERQGIPFENRPLENIICLLSIYETVSKSVSFPMTRDEFWNYCCELLRDMGSQIHDSDVLTGFWGMLEYLLDRGDIVDGWDFKIETSTSAKLTGENRKAETISFDKPTRVLYLRMKMVHKPYAEAMRRQSNDKPQSEQTLSTYVRQQKYYLGTNEKTYFSQSGGEWTNTSAIVLNYDLLSDRTGMSLERFKQSDEDTRQEVTVEGTLNRDIKVLNVGTGQQIEFVLQVTQTISQGGTPRTEQFNVKCFAAPEVVSEEKLRTGTVWKVTGLMQEKSWKKGAETFHHRTLDVLSASQVDMSVRYATGYKPSDEEKNMPF</sequence>
<protein>
    <submittedName>
        <fullName evidence="2">Toprim domain-containing protein</fullName>
    </submittedName>
</protein>
<dbReference type="Pfam" id="PF08275">
    <property type="entry name" value="DNAG_N"/>
    <property type="match status" value="1"/>
</dbReference>
<dbReference type="RefSeq" id="WP_169551485.1">
    <property type="nucleotide sequence ID" value="NZ_CP051677.1"/>
</dbReference>
<dbReference type="GO" id="GO:0005737">
    <property type="term" value="C:cytoplasm"/>
    <property type="evidence" value="ECO:0007669"/>
    <property type="project" value="TreeGrafter"/>
</dbReference>
<dbReference type="InterPro" id="IPR050219">
    <property type="entry name" value="DnaG_primase"/>
</dbReference>
<proteinExistence type="predicted"/>
<gene>
    <name evidence="2" type="ORF">HH216_14715</name>
</gene>
<dbReference type="PANTHER" id="PTHR30313">
    <property type="entry name" value="DNA PRIMASE"/>
    <property type="match status" value="1"/>
</dbReference>
<dbReference type="Gene3D" id="3.90.980.10">
    <property type="entry name" value="DNA primase, catalytic core, N-terminal domain"/>
    <property type="match status" value="1"/>
</dbReference>
<dbReference type="Gene3D" id="3.40.1360.10">
    <property type="match status" value="1"/>
</dbReference>
<dbReference type="Proteomes" id="UP000501128">
    <property type="component" value="Chromosome"/>
</dbReference>
<dbReference type="GO" id="GO:0006269">
    <property type="term" value="P:DNA replication, synthesis of primer"/>
    <property type="evidence" value="ECO:0007669"/>
    <property type="project" value="TreeGrafter"/>
</dbReference>
<dbReference type="Pfam" id="PF13155">
    <property type="entry name" value="Toprim_2"/>
    <property type="match status" value="1"/>
</dbReference>
<dbReference type="AlphaFoldDB" id="A0A7L5DPX0"/>
<dbReference type="InterPro" id="IPR013264">
    <property type="entry name" value="DNAG_N"/>
</dbReference>
<dbReference type="InterPro" id="IPR027417">
    <property type="entry name" value="P-loop_NTPase"/>
</dbReference>